<feature type="compositionally biased region" description="Pro residues" evidence="1">
    <location>
        <begin position="49"/>
        <end position="68"/>
    </location>
</feature>
<proteinExistence type="predicted"/>
<sequence>MGDGSTPDTSPTAQMAPLVELITSLRQDLTATQAQVLTLSNALRSRGPAPAPTKTTPPPPLPPAPNGPKPSFVDITASGTAPHSNQWQTNTKKAKKVRPEPLFTPDHTKVNRELIIELSSPIPSGVTHYTIITVVIKALASTKVGFCLARRTTRGNLIILTRPNISASSAEAYSSIIAASLQTL</sequence>
<feature type="region of interest" description="Disordered" evidence="1">
    <location>
        <begin position="40"/>
        <end position="104"/>
    </location>
</feature>
<organism evidence="2 3">
    <name type="scientific">Discina gigas</name>
    <dbReference type="NCBI Taxonomy" id="1032678"/>
    <lineage>
        <taxon>Eukaryota</taxon>
        <taxon>Fungi</taxon>
        <taxon>Dikarya</taxon>
        <taxon>Ascomycota</taxon>
        <taxon>Pezizomycotina</taxon>
        <taxon>Pezizomycetes</taxon>
        <taxon>Pezizales</taxon>
        <taxon>Discinaceae</taxon>
        <taxon>Discina</taxon>
    </lineage>
</organism>
<feature type="compositionally biased region" description="Polar residues" evidence="1">
    <location>
        <begin position="77"/>
        <end position="91"/>
    </location>
</feature>
<evidence type="ECO:0000313" key="2">
    <source>
        <dbReference type="EMBL" id="KAL0630735.1"/>
    </source>
</evidence>
<dbReference type="Proteomes" id="UP001447188">
    <property type="component" value="Unassembled WGS sequence"/>
</dbReference>
<reference evidence="2 3" key="1">
    <citation type="submission" date="2024-02" db="EMBL/GenBank/DDBJ databases">
        <title>Discinaceae phylogenomics.</title>
        <authorList>
            <person name="Dirks A.C."/>
            <person name="James T.Y."/>
        </authorList>
    </citation>
    <scope>NUCLEOTIDE SEQUENCE [LARGE SCALE GENOMIC DNA]</scope>
    <source>
        <strain evidence="2 3">ACD0624</strain>
    </source>
</reference>
<evidence type="ECO:0000256" key="1">
    <source>
        <dbReference type="SAM" id="MobiDB-lite"/>
    </source>
</evidence>
<comment type="caution">
    <text evidence="2">The sequence shown here is derived from an EMBL/GenBank/DDBJ whole genome shotgun (WGS) entry which is preliminary data.</text>
</comment>
<evidence type="ECO:0000313" key="3">
    <source>
        <dbReference type="Proteomes" id="UP001447188"/>
    </source>
</evidence>
<keyword evidence="3" id="KW-1185">Reference proteome</keyword>
<protein>
    <submittedName>
        <fullName evidence="2">Uncharacterized protein</fullName>
    </submittedName>
</protein>
<gene>
    <name evidence="2" type="ORF">Q9L58_010416</name>
</gene>
<dbReference type="EMBL" id="JBBBZM010000397">
    <property type="protein sequence ID" value="KAL0630735.1"/>
    <property type="molecule type" value="Genomic_DNA"/>
</dbReference>
<name>A0ABR3G475_9PEZI</name>
<accession>A0ABR3G475</accession>